<evidence type="ECO:0000313" key="2">
    <source>
        <dbReference type="Proteomes" id="UP001345963"/>
    </source>
</evidence>
<protein>
    <submittedName>
        <fullName evidence="1">Uncharacterized protein</fullName>
    </submittedName>
</protein>
<gene>
    <name evidence="1" type="ORF">ATANTOWER_022112</name>
</gene>
<proteinExistence type="predicted"/>
<dbReference type="Proteomes" id="UP001345963">
    <property type="component" value="Unassembled WGS sequence"/>
</dbReference>
<comment type="caution">
    <text evidence="1">The sequence shown here is derived from an EMBL/GenBank/DDBJ whole genome shotgun (WGS) entry which is preliminary data.</text>
</comment>
<reference evidence="1 2" key="1">
    <citation type="submission" date="2021-07" db="EMBL/GenBank/DDBJ databases">
        <authorList>
            <person name="Palmer J.M."/>
        </authorList>
    </citation>
    <scope>NUCLEOTIDE SEQUENCE [LARGE SCALE GENOMIC DNA]</scope>
    <source>
        <strain evidence="1 2">AT_MEX2019</strain>
        <tissue evidence="1">Muscle</tissue>
    </source>
</reference>
<organism evidence="1 2">
    <name type="scientific">Ataeniobius toweri</name>
    <dbReference type="NCBI Taxonomy" id="208326"/>
    <lineage>
        <taxon>Eukaryota</taxon>
        <taxon>Metazoa</taxon>
        <taxon>Chordata</taxon>
        <taxon>Craniata</taxon>
        <taxon>Vertebrata</taxon>
        <taxon>Euteleostomi</taxon>
        <taxon>Actinopterygii</taxon>
        <taxon>Neopterygii</taxon>
        <taxon>Teleostei</taxon>
        <taxon>Neoteleostei</taxon>
        <taxon>Acanthomorphata</taxon>
        <taxon>Ovalentaria</taxon>
        <taxon>Atherinomorphae</taxon>
        <taxon>Cyprinodontiformes</taxon>
        <taxon>Goodeidae</taxon>
        <taxon>Ataeniobius</taxon>
    </lineage>
</organism>
<dbReference type="EMBL" id="JAHUTI010059488">
    <property type="protein sequence ID" value="MED6251093.1"/>
    <property type="molecule type" value="Genomic_DNA"/>
</dbReference>
<name>A0ABU7BLA6_9TELE</name>
<sequence length="58" mass="6606">VQVALMVGKQSGEEMGEVVFPLSALMWPSFESRRSGEEEMCFASKRKRKKKGKGSIWR</sequence>
<feature type="non-terminal residue" evidence="1">
    <location>
        <position position="1"/>
    </location>
</feature>
<evidence type="ECO:0000313" key="1">
    <source>
        <dbReference type="EMBL" id="MED6251093.1"/>
    </source>
</evidence>
<accession>A0ABU7BLA6</accession>
<keyword evidence="2" id="KW-1185">Reference proteome</keyword>